<evidence type="ECO:0000313" key="12">
    <source>
        <dbReference type="EMBL" id="HIS64991.1"/>
    </source>
</evidence>
<dbReference type="GO" id="GO:0019288">
    <property type="term" value="P:isopentenyl diphosphate biosynthetic process, methylerythritol 4-phosphate pathway"/>
    <property type="evidence" value="ECO:0007669"/>
    <property type="project" value="UniProtKB-UniRule"/>
</dbReference>
<evidence type="ECO:0000256" key="4">
    <source>
        <dbReference type="ARBA" id="ARBA00022679"/>
    </source>
</evidence>
<comment type="similarity">
    <text evidence="1 9">Belongs to the GHMP kinase family. IspE subfamily.</text>
</comment>
<dbReference type="InterPro" id="IPR004424">
    <property type="entry name" value="IspE"/>
</dbReference>
<dbReference type="GO" id="GO:0005524">
    <property type="term" value="F:ATP binding"/>
    <property type="evidence" value="ECO:0007669"/>
    <property type="project" value="UniProtKB-UniRule"/>
</dbReference>
<dbReference type="Pfam" id="PF08544">
    <property type="entry name" value="GHMP_kinases_C"/>
    <property type="match status" value="1"/>
</dbReference>
<keyword evidence="5 9" id="KW-0547">Nucleotide-binding</keyword>
<reference evidence="12" key="1">
    <citation type="submission" date="2020-10" db="EMBL/GenBank/DDBJ databases">
        <authorList>
            <person name="Gilroy R."/>
        </authorList>
    </citation>
    <scope>NUCLEOTIDE SEQUENCE</scope>
    <source>
        <strain evidence="12">ChiBcec16-1751</strain>
    </source>
</reference>
<dbReference type="HAMAP" id="MF_00061">
    <property type="entry name" value="IspE"/>
    <property type="match status" value="1"/>
</dbReference>
<evidence type="ECO:0000256" key="1">
    <source>
        <dbReference type="ARBA" id="ARBA00009684"/>
    </source>
</evidence>
<evidence type="ECO:0000256" key="8">
    <source>
        <dbReference type="ARBA" id="ARBA00032554"/>
    </source>
</evidence>
<dbReference type="PANTHER" id="PTHR43527">
    <property type="entry name" value="4-DIPHOSPHOCYTIDYL-2-C-METHYL-D-ERYTHRITOL KINASE, CHLOROPLASTIC"/>
    <property type="match status" value="1"/>
</dbReference>
<dbReference type="Proteomes" id="UP000886741">
    <property type="component" value="Unassembled WGS sequence"/>
</dbReference>
<keyword evidence="6 9" id="KW-0418">Kinase</keyword>
<comment type="caution">
    <text evidence="12">The sequence shown here is derived from an EMBL/GenBank/DDBJ whole genome shotgun (WGS) entry which is preliminary data.</text>
</comment>
<evidence type="ECO:0000256" key="5">
    <source>
        <dbReference type="ARBA" id="ARBA00022741"/>
    </source>
</evidence>
<dbReference type="PANTHER" id="PTHR43527:SF2">
    <property type="entry name" value="4-DIPHOSPHOCYTIDYL-2-C-METHYL-D-ERYTHRITOL KINASE, CHLOROPLASTIC"/>
    <property type="match status" value="1"/>
</dbReference>
<dbReference type="GO" id="GO:0050515">
    <property type="term" value="F:4-(cytidine 5'-diphospho)-2-C-methyl-D-erythritol kinase activity"/>
    <property type="evidence" value="ECO:0007669"/>
    <property type="project" value="UniProtKB-UniRule"/>
</dbReference>
<dbReference type="NCBIfam" id="TIGR00154">
    <property type="entry name" value="ispE"/>
    <property type="match status" value="1"/>
</dbReference>
<feature type="binding site" evidence="9">
    <location>
        <begin position="96"/>
        <end position="106"/>
    </location>
    <ligand>
        <name>ATP</name>
        <dbReference type="ChEBI" id="CHEBI:30616"/>
    </ligand>
</feature>
<evidence type="ECO:0000256" key="9">
    <source>
        <dbReference type="HAMAP-Rule" id="MF_00061"/>
    </source>
</evidence>
<dbReference type="Gene3D" id="3.30.230.10">
    <property type="match status" value="1"/>
</dbReference>
<comment type="catalytic activity">
    <reaction evidence="9">
        <text>4-CDP-2-C-methyl-D-erythritol + ATP = 4-CDP-2-C-methyl-D-erythritol 2-phosphate + ADP + H(+)</text>
        <dbReference type="Rhea" id="RHEA:18437"/>
        <dbReference type="ChEBI" id="CHEBI:15378"/>
        <dbReference type="ChEBI" id="CHEBI:30616"/>
        <dbReference type="ChEBI" id="CHEBI:57823"/>
        <dbReference type="ChEBI" id="CHEBI:57919"/>
        <dbReference type="ChEBI" id="CHEBI:456216"/>
        <dbReference type="EC" id="2.7.1.148"/>
    </reaction>
</comment>
<feature type="active site" evidence="9">
    <location>
        <position position="138"/>
    </location>
</feature>
<keyword evidence="4 9" id="KW-0808">Transferase</keyword>
<evidence type="ECO:0000259" key="11">
    <source>
        <dbReference type="Pfam" id="PF08544"/>
    </source>
</evidence>
<dbReference type="EC" id="2.7.1.148" evidence="2 9"/>
<evidence type="ECO:0000313" key="13">
    <source>
        <dbReference type="Proteomes" id="UP000886741"/>
    </source>
</evidence>
<evidence type="ECO:0000256" key="7">
    <source>
        <dbReference type="ARBA" id="ARBA00022840"/>
    </source>
</evidence>
<comment type="function">
    <text evidence="9">Catalyzes the phosphorylation of the position 2 hydroxy group of 4-diphosphocytidyl-2C-methyl-D-erythritol.</text>
</comment>
<dbReference type="InterPro" id="IPR006204">
    <property type="entry name" value="GHMP_kinase_N_dom"/>
</dbReference>
<evidence type="ECO:0000259" key="10">
    <source>
        <dbReference type="Pfam" id="PF00288"/>
    </source>
</evidence>
<comment type="pathway">
    <text evidence="9">Isoprenoid biosynthesis; isopentenyl diphosphate biosynthesis via DXP pathway; isopentenyl diphosphate from 1-deoxy-D-xylulose 5-phosphate: step 3/6.</text>
</comment>
<feature type="domain" description="GHMP kinase C-terminal" evidence="11">
    <location>
        <begin position="200"/>
        <end position="262"/>
    </location>
</feature>
<dbReference type="AlphaFoldDB" id="A0A9D1FAB9"/>
<dbReference type="Pfam" id="PF00288">
    <property type="entry name" value="GHMP_kinases_N"/>
    <property type="match status" value="1"/>
</dbReference>
<keyword evidence="9" id="KW-0414">Isoprene biosynthesis</keyword>
<dbReference type="Gene3D" id="3.30.70.890">
    <property type="entry name" value="GHMP kinase, C-terminal domain"/>
    <property type="match status" value="1"/>
</dbReference>
<evidence type="ECO:0000256" key="6">
    <source>
        <dbReference type="ARBA" id="ARBA00022777"/>
    </source>
</evidence>
<dbReference type="SUPFAM" id="SSF55060">
    <property type="entry name" value="GHMP Kinase, C-terminal domain"/>
    <property type="match status" value="1"/>
</dbReference>
<organism evidence="12 13">
    <name type="scientific">Candidatus Avoscillospira avistercoris</name>
    <dbReference type="NCBI Taxonomy" id="2840707"/>
    <lineage>
        <taxon>Bacteria</taxon>
        <taxon>Bacillati</taxon>
        <taxon>Bacillota</taxon>
        <taxon>Clostridia</taxon>
        <taxon>Eubacteriales</taxon>
        <taxon>Oscillospiraceae</taxon>
        <taxon>Oscillospiraceae incertae sedis</taxon>
        <taxon>Candidatus Avoscillospira</taxon>
    </lineage>
</organism>
<sequence length="293" mass="32162">MSTLQEKAYAKVNLTLDVGELRADGYHDISTIMQAITLADEITIYIGTGEPWQVRCSEEAIPSGKKNLAYKAAKAFYDAAGTDPNGLTIEIEKRIPWEAGLGGGSADAAAVLRALNRHESNRFTDEELEKIGLQVGSDVPFCIRNVTSLAEGRGEVLTPVTPMPQCYYVLVKPDFSAPTSELYQKLDRMNVPARPKTQQMIKTLEKGNLREIGAGLLNVFEFPLLREHEELYKIENALENCGALGTSMTGSGSVMFGIFEHFDFAATASMSLMQVGYKTYLATNFDPNSDEDV</sequence>
<dbReference type="EMBL" id="DVJJ01000095">
    <property type="protein sequence ID" value="HIS64991.1"/>
    <property type="molecule type" value="Genomic_DNA"/>
</dbReference>
<dbReference type="InterPro" id="IPR014721">
    <property type="entry name" value="Ribsml_uS5_D2-typ_fold_subgr"/>
</dbReference>
<dbReference type="PIRSF" id="PIRSF010376">
    <property type="entry name" value="IspE"/>
    <property type="match status" value="1"/>
</dbReference>
<name>A0A9D1FAB9_9FIRM</name>
<gene>
    <name evidence="9 12" type="primary">ispE</name>
    <name evidence="12" type="ORF">IAA83_06435</name>
</gene>
<evidence type="ECO:0000256" key="2">
    <source>
        <dbReference type="ARBA" id="ARBA00012052"/>
    </source>
</evidence>
<dbReference type="SUPFAM" id="SSF54211">
    <property type="entry name" value="Ribosomal protein S5 domain 2-like"/>
    <property type="match status" value="1"/>
</dbReference>
<dbReference type="InterPro" id="IPR013750">
    <property type="entry name" value="GHMP_kinase_C_dom"/>
</dbReference>
<proteinExistence type="inferred from homology"/>
<feature type="active site" evidence="9">
    <location>
        <position position="11"/>
    </location>
</feature>
<protein>
    <recommendedName>
        <fullName evidence="3 9">4-diphosphocytidyl-2-C-methyl-D-erythritol kinase</fullName>
        <shortName evidence="9">CMK</shortName>
        <ecNumber evidence="2 9">2.7.1.148</ecNumber>
    </recommendedName>
    <alternativeName>
        <fullName evidence="8 9">4-(cytidine-5'-diphospho)-2-C-methyl-D-erythritol kinase</fullName>
    </alternativeName>
</protein>
<keyword evidence="7 9" id="KW-0067">ATP-binding</keyword>
<dbReference type="InterPro" id="IPR036554">
    <property type="entry name" value="GHMP_kinase_C_sf"/>
</dbReference>
<feature type="domain" description="GHMP kinase N-terminal" evidence="10">
    <location>
        <begin position="67"/>
        <end position="143"/>
    </location>
</feature>
<evidence type="ECO:0000256" key="3">
    <source>
        <dbReference type="ARBA" id="ARBA00017473"/>
    </source>
</evidence>
<dbReference type="InterPro" id="IPR020568">
    <property type="entry name" value="Ribosomal_Su5_D2-typ_SF"/>
</dbReference>
<accession>A0A9D1FAB9</accession>
<dbReference type="GO" id="GO:0016114">
    <property type="term" value="P:terpenoid biosynthetic process"/>
    <property type="evidence" value="ECO:0007669"/>
    <property type="project" value="UniProtKB-UniRule"/>
</dbReference>
<reference evidence="12" key="2">
    <citation type="journal article" date="2021" name="PeerJ">
        <title>Extensive microbial diversity within the chicken gut microbiome revealed by metagenomics and culture.</title>
        <authorList>
            <person name="Gilroy R."/>
            <person name="Ravi A."/>
            <person name="Getino M."/>
            <person name="Pursley I."/>
            <person name="Horton D.L."/>
            <person name="Alikhan N.F."/>
            <person name="Baker D."/>
            <person name="Gharbi K."/>
            <person name="Hall N."/>
            <person name="Watson M."/>
            <person name="Adriaenssens E.M."/>
            <person name="Foster-Nyarko E."/>
            <person name="Jarju S."/>
            <person name="Secka A."/>
            <person name="Antonio M."/>
            <person name="Oren A."/>
            <person name="Chaudhuri R.R."/>
            <person name="La Ragione R."/>
            <person name="Hildebrand F."/>
            <person name="Pallen M.J."/>
        </authorList>
    </citation>
    <scope>NUCLEOTIDE SEQUENCE</scope>
    <source>
        <strain evidence="12">ChiBcec16-1751</strain>
    </source>
</reference>